<evidence type="ECO:0008006" key="12">
    <source>
        <dbReference type="Google" id="ProtNLM"/>
    </source>
</evidence>
<dbReference type="GO" id="GO:0004497">
    <property type="term" value="F:monooxygenase activity"/>
    <property type="evidence" value="ECO:0007669"/>
    <property type="project" value="UniProtKB-KW"/>
</dbReference>
<gene>
    <name evidence="10" type="ORF">PFICI_14709</name>
</gene>
<dbReference type="PRINTS" id="PR00463">
    <property type="entry name" value="EP450I"/>
</dbReference>
<reference evidence="11" key="1">
    <citation type="journal article" date="2015" name="BMC Genomics">
        <title>Genomic and transcriptomic analysis of the endophytic fungus Pestalotiopsis fici reveals its lifestyle and high potential for synthesis of natural products.</title>
        <authorList>
            <person name="Wang X."/>
            <person name="Zhang X."/>
            <person name="Liu L."/>
            <person name="Xiang M."/>
            <person name="Wang W."/>
            <person name="Sun X."/>
            <person name="Che Y."/>
            <person name="Guo L."/>
            <person name="Liu G."/>
            <person name="Guo L."/>
            <person name="Wang C."/>
            <person name="Yin W.B."/>
            <person name="Stadler M."/>
            <person name="Zhang X."/>
            <person name="Liu X."/>
        </authorList>
    </citation>
    <scope>NUCLEOTIDE SEQUENCE [LARGE SCALE GENOMIC DNA]</scope>
    <source>
        <strain evidence="11">W106-1 / CGMCC3.15140</strain>
    </source>
</reference>
<dbReference type="InterPro" id="IPR001128">
    <property type="entry name" value="Cyt_P450"/>
</dbReference>
<evidence type="ECO:0000256" key="9">
    <source>
        <dbReference type="SAM" id="Phobius"/>
    </source>
</evidence>
<keyword evidence="9" id="KW-1133">Transmembrane helix</keyword>
<evidence type="ECO:0000256" key="8">
    <source>
        <dbReference type="PIRSR" id="PIRSR602401-1"/>
    </source>
</evidence>
<protein>
    <recommendedName>
        <fullName evidence="12">Pisatin demethylase</fullName>
    </recommendedName>
</protein>
<keyword evidence="7" id="KW-0503">Monooxygenase</keyword>
<comment type="similarity">
    <text evidence="2">Belongs to the cytochrome P450 family.</text>
</comment>
<evidence type="ECO:0000256" key="2">
    <source>
        <dbReference type="ARBA" id="ARBA00010617"/>
    </source>
</evidence>
<dbReference type="Proteomes" id="UP000030651">
    <property type="component" value="Unassembled WGS sequence"/>
</dbReference>
<dbReference type="GO" id="GO:0005506">
    <property type="term" value="F:iron ion binding"/>
    <property type="evidence" value="ECO:0007669"/>
    <property type="project" value="InterPro"/>
</dbReference>
<organism evidence="10 11">
    <name type="scientific">Pestalotiopsis fici (strain W106-1 / CGMCC3.15140)</name>
    <dbReference type="NCBI Taxonomy" id="1229662"/>
    <lineage>
        <taxon>Eukaryota</taxon>
        <taxon>Fungi</taxon>
        <taxon>Dikarya</taxon>
        <taxon>Ascomycota</taxon>
        <taxon>Pezizomycotina</taxon>
        <taxon>Sordariomycetes</taxon>
        <taxon>Xylariomycetidae</taxon>
        <taxon>Amphisphaeriales</taxon>
        <taxon>Sporocadaceae</taxon>
        <taxon>Pestalotiopsis</taxon>
    </lineage>
</organism>
<dbReference type="RefSeq" id="XP_007841481.1">
    <property type="nucleotide sequence ID" value="XM_007843290.1"/>
</dbReference>
<evidence type="ECO:0000256" key="5">
    <source>
        <dbReference type="ARBA" id="ARBA00023002"/>
    </source>
</evidence>
<dbReference type="KEGG" id="pfy:PFICI_14709"/>
<keyword evidence="11" id="KW-1185">Reference proteome</keyword>
<keyword evidence="9" id="KW-0812">Transmembrane</keyword>
<name>W3WIS0_PESFW</name>
<dbReference type="HOGENOM" id="CLU_001570_14_0_1"/>
<proteinExistence type="inferred from homology"/>
<evidence type="ECO:0000256" key="4">
    <source>
        <dbReference type="ARBA" id="ARBA00022723"/>
    </source>
</evidence>
<dbReference type="PRINTS" id="PR00385">
    <property type="entry name" value="P450"/>
</dbReference>
<evidence type="ECO:0000256" key="1">
    <source>
        <dbReference type="ARBA" id="ARBA00001971"/>
    </source>
</evidence>
<dbReference type="GeneID" id="19279722"/>
<keyword evidence="9" id="KW-0472">Membrane</keyword>
<dbReference type="OrthoDB" id="3934656at2759"/>
<evidence type="ECO:0000256" key="6">
    <source>
        <dbReference type="ARBA" id="ARBA00023004"/>
    </source>
</evidence>
<keyword evidence="5" id="KW-0560">Oxidoreductase</keyword>
<evidence type="ECO:0000256" key="3">
    <source>
        <dbReference type="ARBA" id="ARBA00022617"/>
    </source>
</evidence>
<dbReference type="InterPro" id="IPR002401">
    <property type="entry name" value="Cyt_P450_E_grp-I"/>
</dbReference>
<dbReference type="OMA" id="NIWAFRA"/>
<comment type="cofactor">
    <cofactor evidence="1 8">
        <name>heme</name>
        <dbReference type="ChEBI" id="CHEBI:30413"/>
    </cofactor>
</comment>
<dbReference type="PANTHER" id="PTHR24305:SF77">
    <property type="entry name" value="CYTOCHROME P450 MONOOXYGENASE"/>
    <property type="match status" value="1"/>
</dbReference>
<dbReference type="GO" id="GO:0020037">
    <property type="term" value="F:heme binding"/>
    <property type="evidence" value="ECO:0007669"/>
    <property type="project" value="InterPro"/>
</dbReference>
<dbReference type="GO" id="GO:0016705">
    <property type="term" value="F:oxidoreductase activity, acting on paired donors, with incorporation or reduction of molecular oxygen"/>
    <property type="evidence" value="ECO:0007669"/>
    <property type="project" value="InterPro"/>
</dbReference>
<dbReference type="InterPro" id="IPR036396">
    <property type="entry name" value="Cyt_P450_sf"/>
</dbReference>
<dbReference type="AlphaFoldDB" id="W3WIS0"/>
<evidence type="ECO:0000256" key="7">
    <source>
        <dbReference type="ARBA" id="ARBA00023033"/>
    </source>
</evidence>
<dbReference type="EMBL" id="KI912121">
    <property type="protein sequence ID" value="ETS73763.1"/>
    <property type="molecule type" value="Genomic_DNA"/>
</dbReference>
<feature type="binding site" description="axial binding residue" evidence="8">
    <location>
        <position position="452"/>
    </location>
    <ligand>
        <name>heme</name>
        <dbReference type="ChEBI" id="CHEBI:30413"/>
    </ligand>
    <ligandPart>
        <name>Fe</name>
        <dbReference type="ChEBI" id="CHEBI:18248"/>
    </ligandPart>
</feature>
<dbReference type="Pfam" id="PF00067">
    <property type="entry name" value="p450"/>
    <property type="match status" value="1"/>
</dbReference>
<keyword evidence="3 8" id="KW-0349">Heme</keyword>
<keyword evidence="4 8" id="KW-0479">Metal-binding</keyword>
<dbReference type="InParanoid" id="W3WIS0"/>
<dbReference type="SUPFAM" id="SSF48264">
    <property type="entry name" value="Cytochrome P450"/>
    <property type="match status" value="1"/>
</dbReference>
<sequence>MGSLNNILSKLTEDYGTTGITIFTIAVTVMVMAIWMTAQWYRLSHIPGPFFASLTNIWAFRASMSGHYHVIVRDLQEKYGEIARIAPNDVLIADPDTLWKINSARSVWGRGDWYGSIRFNPQGDTVFTETDTAAHDKRKAKLISGFSGKGLVNIEGNIDIQLGILVDVLKRKVSGGNGANILDLGRLLQLFQVDLIALAGTGQSWGNLITDTDHYGYLNIGDDLLKFTQSSAMIPSVRHVLFSPLFLRLFGQDTRTGWLGALKTAVKRHTSDINDEKPRDTMLAEWLKHDLSPLQAELDLSIQLLAGIETSIYTIRGTLLYLMTAPRVYNKLKREIAEGIQNGRISTPIKGDEAKNLPYLQAVISEGLRISTPGTAGFPKRVPPGGEVICGKMLPAGTDVHVNFAALMTSREVFGDDADVFRPERFLEDDEETNTRRRKVVDLNFGFGRWLCLGKVLALLEMNKIFVEVS</sequence>
<dbReference type="eggNOG" id="KOG0159">
    <property type="taxonomic scope" value="Eukaryota"/>
</dbReference>
<accession>W3WIS0</accession>
<feature type="transmembrane region" description="Helical" evidence="9">
    <location>
        <begin position="20"/>
        <end position="38"/>
    </location>
</feature>
<dbReference type="InterPro" id="IPR050121">
    <property type="entry name" value="Cytochrome_P450_monoxygenase"/>
</dbReference>
<dbReference type="Gene3D" id="1.10.630.10">
    <property type="entry name" value="Cytochrome P450"/>
    <property type="match status" value="1"/>
</dbReference>
<evidence type="ECO:0000313" key="10">
    <source>
        <dbReference type="EMBL" id="ETS73763.1"/>
    </source>
</evidence>
<keyword evidence="6 8" id="KW-0408">Iron</keyword>
<evidence type="ECO:0000313" key="11">
    <source>
        <dbReference type="Proteomes" id="UP000030651"/>
    </source>
</evidence>
<dbReference type="PANTHER" id="PTHR24305">
    <property type="entry name" value="CYTOCHROME P450"/>
    <property type="match status" value="1"/>
</dbReference>